<dbReference type="EMBL" id="AZBU02000010">
    <property type="protein sequence ID" value="TKR62767.1"/>
    <property type="molecule type" value="Genomic_DNA"/>
</dbReference>
<name>A0A4U5M253_STECR</name>
<evidence type="ECO:0000313" key="1">
    <source>
        <dbReference type="EMBL" id="TKR62767.1"/>
    </source>
</evidence>
<organism evidence="1 2">
    <name type="scientific">Steinernema carpocapsae</name>
    <name type="common">Entomopathogenic nematode</name>
    <dbReference type="NCBI Taxonomy" id="34508"/>
    <lineage>
        <taxon>Eukaryota</taxon>
        <taxon>Metazoa</taxon>
        <taxon>Ecdysozoa</taxon>
        <taxon>Nematoda</taxon>
        <taxon>Chromadorea</taxon>
        <taxon>Rhabditida</taxon>
        <taxon>Tylenchina</taxon>
        <taxon>Panagrolaimomorpha</taxon>
        <taxon>Strongyloidoidea</taxon>
        <taxon>Steinernematidae</taxon>
        <taxon>Steinernema</taxon>
    </lineage>
</organism>
<evidence type="ECO:0000313" key="2">
    <source>
        <dbReference type="Proteomes" id="UP000298663"/>
    </source>
</evidence>
<comment type="caution">
    <text evidence="1">The sequence shown here is derived from an EMBL/GenBank/DDBJ whole genome shotgun (WGS) entry which is preliminary data.</text>
</comment>
<gene>
    <name evidence="1" type="ORF">L596_026685</name>
</gene>
<reference evidence="1 2" key="1">
    <citation type="journal article" date="2015" name="Genome Biol.">
        <title>Comparative genomics of Steinernema reveals deeply conserved gene regulatory networks.</title>
        <authorList>
            <person name="Dillman A.R."/>
            <person name="Macchietto M."/>
            <person name="Porter C.F."/>
            <person name="Rogers A."/>
            <person name="Williams B."/>
            <person name="Antoshechkin I."/>
            <person name="Lee M.M."/>
            <person name="Goodwin Z."/>
            <person name="Lu X."/>
            <person name="Lewis E.E."/>
            <person name="Goodrich-Blair H."/>
            <person name="Stock S.P."/>
            <person name="Adams B.J."/>
            <person name="Sternberg P.W."/>
            <person name="Mortazavi A."/>
        </authorList>
    </citation>
    <scope>NUCLEOTIDE SEQUENCE [LARGE SCALE GENOMIC DNA]</scope>
    <source>
        <strain evidence="1 2">ALL</strain>
    </source>
</reference>
<proteinExistence type="predicted"/>
<reference evidence="1 2" key="2">
    <citation type="journal article" date="2019" name="G3 (Bethesda)">
        <title>Hybrid Assembly of the Genome of the Entomopathogenic Nematode Steinernema carpocapsae Identifies the X-Chromosome.</title>
        <authorList>
            <person name="Serra L."/>
            <person name="Macchietto M."/>
            <person name="Macias-Munoz A."/>
            <person name="McGill C.J."/>
            <person name="Rodriguez I.M."/>
            <person name="Rodriguez B."/>
            <person name="Murad R."/>
            <person name="Mortazavi A."/>
        </authorList>
    </citation>
    <scope>NUCLEOTIDE SEQUENCE [LARGE SCALE GENOMIC DNA]</scope>
    <source>
        <strain evidence="1 2">ALL</strain>
    </source>
</reference>
<keyword evidence="2" id="KW-1185">Reference proteome</keyword>
<protein>
    <submittedName>
        <fullName evidence="1">Uncharacterized protein</fullName>
    </submittedName>
</protein>
<dbReference type="Proteomes" id="UP000298663">
    <property type="component" value="Unassembled WGS sequence"/>
</dbReference>
<accession>A0A4U5M253</accession>
<dbReference type="AlphaFoldDB" id="A0A4U5M253"/>
<sequence length="148" mass="16224">MRIRFAPSAINLGRVASFCRRRRAAIDSSGVRVIFEPLATACVQTHHTFSIYLHIFQIFLLFSSPSFFVSALPQHSITLGGVFVCVRALCAANCRGLPGHSIRSTVLLRGYGRDRTPLPSSPTAFTTLFPTFCTTQLLHCHAVEAGSK</sequence>